<proteinExistence type="predicted"/>
<protein>
    <submittedName>
        <fullName evidence="1">RimJ/RimL family protein N-acetyltransferase</fullName>
    </submittedName>
</protein>
<gene>
    <name evidence="1" type="ORF">J2Z19_001990</name>
</gene>
<sequence length="153" mass="17158">MMRDFSTSEITFRLLTGADLETYRSWFADAELAGFIDYPTDDWFAHVTGSDNAQCWAVVAPDGVMLAEIQVDRDEVGVGHIELAVRPDLRGNGYGKRILFAFLRGPGGIFAELHAHIEISNVASLACFQRCDFVEAAEQDDDEFRLLLWRPKA</sequence>
<keyword evidence="2" id="KW-1185">Reference proteome</keyword>
<dbReference type="EMBL" id="JAGGJR010000002">
    <property type="protein sequence ID" value="MBP1872278.1"/>
    <property type="molecule type" value="Genomic_DNA"/>
</dbReference>
<organism evidence="1 2">
    <name type="scientific">Ensifer adhaerens</name>
    <name type="common">Sinorhizobium morelense</name>
    <dbReference type="NCBI Taxonomy" id="106592"/>
    <lineage>
        <taxon>Bacteria</taxon>
        <taxon>Pseudomonadati</taxon>
        <taxon>Pseudomonadota</taxon>
        <taxon>Alphaproteobacteria</taxon>
        <taxon>Hyphomicrobiales</taxon>
        <taxon>Rhizobiaceae</taxon>
        <taxon>Sinorhizobium/Ensifer group</taxon>
        <taxon>Ensifer</taxon>
    </lineage>
</organism>
<evidence type="ECO:0000313" key="1">
    <source>
        <dbReference type="EMBL" id="MBP1872278.1"/>
    </source>
</evidence>
<comment type="caution">
    <text evidence="1">The sequence shown here is derived from an EMBL/GenBank/DDBJ whole genome shotgun (WGS) entry which is preliminary data.</text>
</comment>
<reference evidence="1" key="1">
    <citation type="submission" date="2021-03" db="EMBL/GenBank/DDBJ databases">
        <title>Genomic Encyclopedia of Type Strains, Phase IV (KMG-IV): sequencing the most valuable type-strain genomes for metagenomic binning, comparative biology and taxonomic classification.</title>
        <authorList>
            <person name="Goeker M."/>
        </authorList>
    </citation>
    <scope>NUCLEOTIDE SEQUENCE</scope>
    <source>
        <strain evidence="1">DSM 18131</strain>
    </source>
</reference>
<name>A0ACC5STR9_ENSAD</name>
<accession>A0ACC5STR9</accession>
<dbReference type="Proteomes" id="UP000823773">
    <property type="component" value="Unassembled WGS sequence"/>
</dbReference>
<evidence type="ECO:0000313" key="2">
    <source>
        <dbReference type="Proteomes" id="UP000823773"/>
    </source>
</evidence>